<comment type="subcellular location">
    <subcellularLocation>
        <location evidence="1 7">Nucleus</location>
    </subcellularLocation>
</comment>
<keyword evidence="3 7" id="KW-0805">Transcription regulation</keyword>
<dbReference type="GO" id="GO:0016592">
    <property type="term" value="C:mediator complex"/>
    <property type="evidence" value="ECO:0007669"/>
    <property type="project" value="UniProtKB-UniRule"/>
</dbReference>
<organism evidence="10 11">
    <name type="scientific">Kalanchoe fedtschenkoi</name>
    <name type="common">Lavender scallops</name>
    <name type="synonym">South American air plant</name>
    <dbReference type="NCBI Taxonomy" id="63787"/>
    <lineage>
        <taxon>Eukaryota</taxon>
        <taxon>Viridiplantae</taxon>
        <taxon>Streptophyta</taxon>
        <taxon>Embryophyta</taxon>
        <taxon>Tracheophyta</taxon>
        <taxon>Spermatophyta</taxon>
        <taxon>Magnoliopsida</taxon>
        <taxon>eudicotyledons</taxon>
        <taxon>Gunneridae</taxon>
        <taxon>Pentapetalae</taxon>
        <taxon>Saxifragales</taxon>
        <taxon>Crassulaceae</taxon>
        <taxon>Kalanchoe</taxon>
    </lineage>
</organism>
<dbReference type="PANTHER" id="PTHR12809">
    <property type="entry name" value="MEDIATOR COMPLEX SUBUNIT"/>
    <property type="match status" value="1"/>
</dbReference>
<evidence type="ECO:0000256" key="7">
    <source>
        <dbReference type="RuleBase" id="RU365082"/>
    </source>
</evidence>
<dbReference type="EnsemblPlants" id="Kaladp0022s0184.1.v1.1">
    <property type="protein sequence ID" value="Kaladp0022s0184.1.v1.1"/>
    <property type="gene ID" value="Kaladp0022s0184.v1.1"/>
</dbReference>
<dbReference type="InterPro" id="IPR013947">
    <property type="entry name" value="Mediator_Med14"/>
</dbReference>
<dbReference type="GO" id="GO:0006357">
    <property type="term" value="P:regulation of transcription by RNA polymerase II"/>
    <property type="evidence" value="ECO:0007669"/>
    <property type="project" value="InterPro"/>
</dbReference>
<evidence type="ECO:0000259" key="9">
    <source>
        <dbReference type="Pfam" id="PF08638"/>
    </source>
</evidence>
<dbReference type="Proteomes" id="UP000594263">
    <property type="component" value="Unplaced"/>
</dbReference>
<reference evidence="10" key="1">
    <citation type="submission" date="2021-01" db="UniProtKB">
        <authorList>
            <consortium name="EnsemblPlants"/>
        </authorList>
    </citation>
    <scope>IDENTIFICATION</scope>
</reference>
<keyword evidence="11" id="KW-1185">Reference proteome</keyword>
<evidence type="ECO:0000256" key="5">
    <source>
        <dbReference type="ARBA" id="ARBA00023163"/>
    </source>
</evidence>
<sequence length="523" mass="58325">MAELGQQTVDFSTLVTRAAAESFLSLKELVAQYTSSTDLSDAQRKINLLKFINKTQQRLLRLHVLSNWSQQVPLINYCQQLASTLSNHETCFTQAADSLFFMHDGLQLARAPIYDVPVATEILLTGTYQRFPKCAEEIGAHGTLTEDQQKKALKKLDTLVRSKLLEVSIPKGFSEVKVSDGTVLLSVDGEYKVLVTLGYRGHLNLWRILHLELLVGEKSGPVKLEDSRRYIVGDDLERRMAEAADPFVTLHSVLHELCVALIMDTVIKQVQALRQGRWKSAISFDLVSDNTGQGGTSAFMQINNDVEAESVSLGTPGLKIMYWVNSDKTSCSSGSGFCQHIIVQPRSDMQIKCLHSSFVVDPTTGKEAEFFLETSCIDVEKLLLQAINCNIYTRLLEIQRELVKNSQICQTDGDVVLQGNIDESDGDYVKKCEGKQILRVRAYGSSYFLLGISLRTGRFCLQLSRNFLAPADLLEFEESLDQGTVSATEVFVSLRSKSILHLFASIGKFVGLQVFIFYFPVFG</sequence>
<comment type="subunit">
    <text evidence="7">Component of the Mediator complex.</text>
</comment>
<keyword evidence="8" id="KW-1133">Transmembrane helix</keyword>
<keyword evidence="8" id="KW-0812">Transmembrane</keyword>
<evidence type="ECO:0000256" key="8">
    <source>
        <dbReference type="SAM" id="Phobius"/>
    </source>
</evidence>
<evidence type="ECO:0000256" key="3">
    <source>
        <dbReference type="ARBA" id="ARBA00023015"/>
    </source>
</evidence>
<dbReference type="AlphaFoldDB" id="A0A7N0T4S0"/>
<name>A0A7N0T4S0_KALFE</name>
<keyword evidence="8" id="KW-0472">Membrane</keyword>
<comment type="similarity">
    <text evidence="2 7">Belongs to the Mediator complex subunit 14 family.</text>
</comment>
<dbReference type="Pfam" id="PF08638">
    <property type="entry name" value="Med14"/>
    <property type="match status" value="1"/>
</dbReference>
<keyword evidence="6 7" id="KW-0539">Nucleus</keyword>
<keyword evidence="5 7" id="KW-0804">Transcription</keyword>
<accession>A0A7N0T4S0</accession>
<dbReference type="PANTHER" id="PTHR12809:SF2">
    <property type="entry name" value="MEDIATOR OF RNA POLYMERASE II TRANSCRIPTION SUBUNIT 14"/>
    <property type="match status" value="1"/>
</dbReference>
<keyword evidence="4 7" id="KW-0010">Activator</keyword>
<evidence type="ECO:0000313" key="10">
    <source>
        <dbReference type="EnsemblPlants" id="Kaladp0022s0184.1.v1.1"/>
    </source>
</evidence>
<evidence type="ECO:0000256" key="4">
    <source>
        <dbReference type="ARBA" id="ARBA00023159"/>
    </source>
</evidence>
<evidence type="ECO:0000256" key="1">
    <source>
        <dbReference type="ARBA" id="ARBA00004123"/>
    </source>
</evidence>
<dbReference type="OMA" id="WCHQVPL"/>
<dbReference type="GO" id="GO:0003712">
    <property type="term" value="F:transcription coregulator activity"/>
    <property type="evidence" value="ECO:0007669"/>
    <property type="project" value="UniProtKB-UniRule"/>
</dbReference>
<feature type="domain" description="Mediator complex subunit MED14 N-terminal" evidence="9">
    <location>
        <begin position="9"/>
        <end position="198"/>
    </location>
</feature>
<feature type="transmembrane region" description="Helical" evidence="8">
    <location>
        <begin position="499"/>
        <end position="521"/>
    </location>
</feature>
<comment type="function">
    <text evidence="7">Component of the Mediator complex, a coactivator involved in the regulated transcription of nearly all RNA polymerase II-dependent genes. Mediator functions as a bridge to convey information from gene-specific regulatory proteins to the basal RNA polymerase II transcription machinery. Mediator is recruited to promoters by direct interactions with regulatory proteins and serves as a scaffold for the assembly of a functional preinitiation complex with RNA polymerase II and the general transcription factors.</text>
</comment>
<proteinExistence type="inferred from homology"/>
<evidence type="ECO:0000256" key="6">
    <source>
        <dbReference type="ARBA" id="ARBA00023242"/>
    </source>
</evidence>
<dbReference type="InterPro" id="IPR055122">
    <property type="entry name" value="Med14_N"/>
</dbReference>
<evidence type="ECO:0000256" key="2">
    <source>
        <dbReference type="ARBA" id="ARBA00007813"/>
    </source>
</evidence>
<dbReference type="Gramene" id="Kaladp0022s0184.1.v1.1">
    <property type="protein sequence ID" value="Kaladp0022s0184.1.v1.1"/>
    <property type="gene ID" value="Kaladp0022s0184.v1.1"/>
</dbReference>
<dbReference type="GO" id="GO:0070847">
    <property type="term" value="C:core mediator complex"/>
    <property type="evidence" value="ECO:0007669"/>
    <property type="project" value="TreeGrafter"/>
</dbReference>
<evidence type="ECO:0000313" key="11">
    <source>
        <dbReference type="Proteomes" id="UP000594263"/>
    </source>
</evidence>
<protein>
    <recommendedName>
        <fullName evidence="7">Mediator of RNA polymerase II transcription subunit 14</fullName>
    </recommendedName>
    <alternativeName>
        <fullName evidence="7">Mediator complex subunit 14</fullName>
    </alternativeName>
</protein>